<reference evidence="2" key="1">
    <citation type="journal article" date="2019" name="Environ. Microbiol.">
        <title>Fungal ecological strategies reflected in gene transcription - a case study of two litter decomposers.</title>
        <authorList>
            <person name="Barbi F."/>
            <person name="Kohler A."/>
            <person name="Barry K."/>
            <person name="Baskaran P."/>
            <person name="Daum C."/>
            <person name="Fauchery L."/>
            <person name="Ihrmark K."/>
            <person name="Kuo A."/>
            <person name="LaButti K."/>
            <person name="Lipzen A."/>
            <person name="Morin E."/>
            <person name="Grigoriev I.V."/>
            <person name="Henrissat B."/>
            <person name="Lindahl B."/>
            <person name="Martin F."/>
        </authorList>
    </citation>
    <scope>NUCLEOTIDE SEQUENCE</scope>
    <source>
        <strain evidence="2">JB14</strain>
    </source>
</reference>
<dbReference type="EMBL" id="ML769454">
    <property type="protein sequence ID" value="KAE9400646.1"/>
    <property type="molecule type" value="Genomic_DNA"/>
</dbReference>
<feature type="compositionally biased region" description="Polar residues" evidence="1">
    <location>
        <begin position="126"/>
        <end position="137"/>
    </location>
</feature>
<accession>A0A6A4HRB4</accession>
<feature type="region of interest" description="Disordered" evidence="1">
    <location>
        <begin position="1"/>
        <end position="156"/>
    </location>
</feature>
<feature type="compositionally biased region" description="Low complexity" evidence="1">
    <location>
        <begin position="34"/>
        <end position="48"/>
    </location>
</feature>
<name>A0A6A4HRB4_9AGAR</name>
<evidence type="ECO:0000313" key="2">
    <source>
        <dbReference type="EMBL" id="KAE9400646.1"/>
    </source>
</evidence>
<gene>
    <name evidence="2" type="ORF">BT96DRAFT_638486</name>
</gene>
<sequence>MSFYHHHGSGQFQQDSNLPSSNSTEQLPSWETIDQPQQQPQQQQQQDSPSDHTHSAFVSPAAPTPHALPPQPIDFSPLPTPIDYARRVRSEGEASPEGDFHQPSPSPTTPTAIHIPRATRSRDTGRSTGQPSTSRARLQTHPYRPQSALAGRSAERTGARFSVVGGGGGIQSYPASMSAPEAGPRCVVYSFILFSLKTVLH</sequence>
<dbReference type="AlphaFoldDB" id="A0A6A4HRB4"/>
<evidence type="ECO:0000313" key="3">
    <source>
        <dbReference type="Proteomes" id="UP000799118"/>
    </source>
</evidence>
<dbReference type="OrthoDB" id="1431247at2759"/>
<evidence type="ECO:0000256" key="1">
    <source>
        <dbReference type="SAM" id="MobiDB-lite"/>
    </source>
</evidence>
<feature type="compositionally biased region" description="Pro residues" evidence="1">
    <location>
        <begin position="62"/>
        <end position="72"/>
    </location>
</feature>
<proteinExistence type="predicted"/>
<protein>
    <submittedName>
        <fullName evidence="2">Uncharacterized protein</fullName>
    </submittedName>
</protein>
<feature type="compositionally biased region" description="Polar residues" evidence="1">
    <location>
        <begin position="10"/>
        <end position="29"/>
    </location>
</feature>
<dbReference type="Proteomes" id="UP000799118">
    <property type="component" value="Unassembled WGS sequence"/>
</dbReference>
<keyword evidence="3" id="KW-1185">Reference proteome</keyword>
<organism evidence="2 3">
    <name type="scientific">Gymnopus androsaceus JB14</name>
    <dbReference type="NCBI Taxonomy" id="1447944"/>
    <lineage>
        <taxon>Eukaryota</taxon>
        <taxon>Fungi</taxon>
        <taxon>Dikarya</taxon>
        <taxon>Basidiomycota</taxon>
        <taxon>Agaricomycotina</taxon>
        <taxon>Agaricomycetes</taxon>
        <taxon>Agaricomycetidae</taxon>
        <taxon>Agaricales</taxon>
        <taxon>Marasmiineae</taxon>
        <taxon>Omphalotaceae</taxon>
        <taxon>Gymnopus</taxon>
    </lineage>
</organism>